<dbReference type="InterPro" id="IPR036291">
    <property type="entry name" value="NAD(P)-bd_dom_sf"/>
</dbReference>
<evidence type="ECO:0000313" key="5">
    <source>
        <dbReference type="EMBL" id="GAA0451167.1"/>
    </source>
</evidence>
<feature type="domain" description="PKS/mFAS DH" evidence="4">
    <location>
        <begin position="232"/>
        <end position="434"/>
    </location>
</feature>
<reference evidence="5 6" key="1">
    <citation type="journal article" date="2019" name="Int. J. Syst. Evol. Microbiol.">
        <title>The Global Catalogue of Microorganisms (GCM) 10K type strain sequencing project: providing services to taxonomists for standard genome sequencing and annotation.</title>
        <authorList>
            <consortium name="The Broad Institute Genomics Platform"/>
            <consortium name="The Broad Institute Genome Sequencing Center for Infectious Disease"/>
            <person name="Wu L."/>
            <person name="Ma J."/>
        </authorList>
    </citation>
    <scope>NUCLEOTIDE SEQUENCE [LARGE SCALE GENOMIC DNA]</scope>
    <source>
        <strain evidence="5 6">JCM 4805</strain>
    </source>
</reference>
<dbReference type="Pfam" id="PF21089">
    <property type="entry name" value="PKS_DH_N"/>
    <property type="match status" value="1"/>
</dbReference>
<dbReference type="Gene3D" id="3.40.50.720">
    <property type="entry name" value="NAD(P)-binding Rossmann-like Domain"/>
    <property type="match status" value="1"/>
</dbReference>
<dbReference type="InterPro" id="IPR057326">
    <property type="entry name" value="KR_dom"/>
</dbReference>
<feature type="region of interest" description="C-terminal hotdog fold" evidence="3">
    <location>
        <begin position="391"/>
        <end position="434"/>
    </location>
</feature>
<evidence type="ECO:0000313" key="6">
    <source>
        <dbReference type="Proteomes" id="UP001500909"/>
    </source>
</evidence>
<dbReference type="SUPFAM" id="SSF51735">
    <property type="entry name" value="NAD(P)-binding Rossmann-fold domains"/>
    <property type="match status" value="1"/>
</dbReference>
<keyword evidence="6" id="KW-1185">Reference proteome</keyword>
<gene>
    <name evidence="5" type="ORF">GCM10010361_14070</name>
</gene>
<keyword evidence="2" id="KW-0597">Phosphoprotein</keyword>
<comment type="caution">
    <text evidence="5">The sequence shown here is derived from an EMBL/GenBank/DDBJ whole genome shotgun (WGS) entry which is preliminary data.</text>
</comment>
<dbReference type="SUPFAM" id="SSF54637">
    <property type="entry name" value="Thioesterase/thiol ester dehydrase-isomerase"/>
    <property type="match status" value="1"/>
</dbReference>
<name>A0ABN0ZKQ0_9ACTN</name>
<dbReference type="PROSITE" id="PS52019">
    <property type="entry name" value="PKS_MFAS_DH"/>
    <property type="match status" value="1"/>
</dbReference>
<dbReference type="RefSeq" id="WP_346093829.1">
    <property type="nucleotide sequence ID" value="NZ_BAAABY010000009.1"/>
</dbReference>
<evidence type="ECO:0000259" key="4">
    <source>
        <dbReference type="PROSITE" id="PS52019"/>
    </source>
</evidence>
<sequence length="434" mass="47784">MAATIDRLAAIAGVDAVHYIACDVTDPDAVRRAATQVLADGRTVDFLVHGAGTQRAAELERKSLTDFRAVRDVKIDGYHHLRAAFGDRVARWCSFGSLSGLVGLPGEPDYTVANDYVAAAAVMEREVMGRDEHTIAWTVWRETGLAADSRSNFLFAKKLTRGVTNSAGQRFFATHLGDVTAPCVVQLAPLARRSADELIPGLCDPLPAAVPDERTDVADVHSRSDTTRARGRFFFLDQLLDRTHERAVWRHQYDEEAEPYLQQHHIFGHPTIPGAFLVEMAAEAASVLVPGTRTQEVIDAEFLSFVRAFPGRPLEFKVTAESIGHSAENETVRVQVTSDVTGRGGQVLRRGRVHARMTVVLGPETDHSEATWWTPWPSAPQTRLRLDPGIMGSNALYRDAVHDEMTAVGSNGRVLMWLSGFRFTEAGRISLTRH</sequence>
<evidence type="ECO:0000256" key="2">
    <source>
        <dbReference type="ARBA" id="ARBA00022553"/>
    </source>
</evidence>
<evidence type="ECO:0000256" key="3">
    <source>
        <dbReference type="PROSITE-ProRule" id="PRU01363"/>
    </source>
</evidence>
<dbReference type="InterPro" id="IPR049552">
    <property type="entry name" value="PKS_DH_N"/>
</dbReference>
<organism evidence="5 6">
    <name type="scientific">Streptomyces olivaceiscleroticus</name>
    <dbReference type="NCBI Taxonomy" id="68245"/>
    <lineage>
        <taxon>Bacteria</taxon>
        <taxon>Bacillati</taxon>
        <taxon>Actinomycetota</taxon>
        <taxon>Actinomycetes</taxon>
        <taxon>Kitasatosporales</taxon>
        <taxon>Streptomycetaceae</taxon>
        <taxon>Streptomyces</taxon>
    </lineage>
</organism>
<protein>
    <recommendedName>
        <fullName evidence="4">PKS/mFAS DH domain-containing protein</fullName>
    </recommendedName>
</protein>
<dbReference type="SMART" id="SM00822">
    <property type="entry name" value="PKS_KR"/>
    <property type="match status" value="1"/>
</dbReference>
<proteinExistence type="predicted"/>
<dbReference type="InterPro" id="IPR029069">
    <property type="entry name" value="HotDog_dom_sf"/>
</dbReference>
<dbReference type="InterPro" id="IPR013968">
    <property type="entry name" value="PKS_KR"/>
</dbReference>
<keyword evidence="1" id="KW-0596">Phosphopantetheine</keyword>
<dbReference type="InterPro" id="IPR050091">
    <property type="entry name" value="PKS_NRPS_Biosynth_Enz"/>
</dbReference>
<dbReference type="InterPro" id="IPR049900">
    <property type="entry name" value="PKS_mFAS_DH"/>
</dbReference>
<comment type="caution">
    <text evidence="3">Lacks conserved residue(s) required for the propagation of feature annotation.</text>
</comment>
<dbReference type="Gene3D" id="3.10.129.110">
    <property type="entry name" value="Polyketide synthase dehydratase"/>
    <property type="match status" value="1"/>
</dbReference>
<dbReference type="Proteomes" id="UP001500909">
    <property type="component" value="Unassembled WGS sequence"/>
</dbReference>
<dbReference type="Pfam" id="PF08659">
    <property type="entry name" value="KR"/>
    <property type="match status" value="1"/>
</dbReference>
<feature type="region of interest" description="N-terminal hotdog fold" evidence="3">
    <location>
        <begin position="232"/>
        <end position="366"/>
    </location>
</feature>
<evidence type="ECO:0000256" key="1">
    <source>
        <dbReference type="ARBA" id="ARBA00022450"/>
    </source>
</evidence>
<dbReference type="InterPro" id="IPR042104">
    <property type="entry name" value="PKS_dehydratase_sf"/>
</dbReference>
<dbReference type="PANTHER" id="PTHR43775:SF37">
    <property type="entry name" value="SI:DKEY-61P9.11"/>
    <property type="match status" value="1"/>
</dbReference>
<dbReference type="PANTHER" id="PTHR43775">
    <property type="entry name" value="FATTY ACID SYNTHASE"/>
    <property type="match status" value="1"/>
</dbReference>
<accession>A0ABN0ZKQ0</accession>
<dbReference type="EMBL" id="BAAABY010000009">
    <property type="protein sequence ID" value="GAA0451167.1"/>
    <property type="molecule type" value="Genomic_DNA"/>
</dbReference>